<dbReference type="PROSITE" id="PS00198">
    <property type="entry name" value="4FE4S_FER_1"/>
    <property type="match status" value="2"/>
</dbReference>
<organism evidence="10 11">
    <name type="scientific">Streptomyces evansiae</name>
    <dbReference type="NCBI Taxonomy" id="3075535"/>
    <lineage>
        <taxon>Bacteria</taxon>
        <taxon>Bacillati</taxon>
        <taxon>Actinomycetota</taxon>
        <taxon>Actinomycetes</taxon>
        <taxon>Kitasatosporales</taxon>
        <taxon>Streptomycetaceae</taxon>
        <taxon>Streptomyces</taxon>
    </lineage>
</organism>
<evidence type="ECO:0000259" key="9">
    <source>
        <dbReference type="PROSITE" id="PS51379"/>
    </source>
</evidence>
<keyword evidence="6 7" id="KW-0411">Iron-sulfur</keyword>
<dbReference type="PANTHER" id="PTHR10849">
    <property type="entry name" value="NADH DEHYDROGENASE UBIQUINONE IRON-SULFUR PROTEIN 8, MITOCHONDRIAL"/>
    <property type="match status" value="1"/>
</dbReference>
<keyword evidence="7" id="KW-1003">Cell membrane</keyword>
<keyword evidence="4 7" id="KW-1278">Translocase</keyword>
<keyword evidence="7" id="KW-0520">NAD</keyword>
<feature type="binding site" evidence="7">
    <location>
        <position position="160"/>
    </location>
    <ligand>
        <name>[4Fe-4S] cluster</name>
        <dbReference type="ChEBI" id="CHEBI:49883"/>
        <label>1</label>
    </ligand>
</feature>
<evidence type="ECO:0000256" key="7">
    <source>
        <dbReference type="HAMAP-Rule" id="MF_01351"/>
    </source>
</evidence>
<keyword evidence="7" id="KW-0874">Quinone</keyword>
<dbReference type="EC" id="7.1.1.-" evidence="7"/>
<keyword evidence="3 7" id="KW-0479">Metal-binding</keyword>
<name>A0ABU2QSU7_9ACTN</name>
<dbReference type="InterPro" id="IPR017896">
    <property type="entry name" value="4Fe4S_Fe-S-bd"/>
</dbReference>
<dbReference type="NCBIfam" id="NF004537">
    <property type="entry name" value="PRK05888.1-3"/>
    <property type="match status" value="1"/>
</dbReference>
<comment type="cofactor">
    <cofactor evidence="7">
        <name>[4Fe-4S] cluster</name>
        <dbReference type="ChEBI" id="CHEBI:49883"/>
    </cofactor>
    <text evidence="7">Binds 2 [4Fe-4S] clusters per subunit.</text>
</comment>
<protein>
    <recommendedName>
        <fullName evidence="7">NADH-quinone oxidoreductase subunit I</fullName>
        <ecNumber evidence="7">7.1.1.-</ecNumber>
    </recommendedName>
    <alternativeName>
        <fullName evidence="7">NADH dehydrogenase I subunit I</fullName>
    </alternativeName>
    <alternativeName>
        <fullName evidence="7">NDH-1 subunit I</fullName>
    </alternativeName>
</protein>
<dbReference type="Gene3D" id="3.30.70.3270">
    <property type="match status" value="1"/>
</dbReference>
<feature type="domain" description="4Fe-4S ferredoxin-type" evidence="9">
    <location>
        <begin position="95"/>
        <end position="125"/>
    </location>
</feature>
<reference evidence="11" key="1">
    <citation type="submission" date="2023-07" db="EMBL/GenBank/DDBJ databases">
        <title>30 novel species of actinomycetes from the DSMZ collection.</title>
        <authorList>
            <person name="Nouioui I."/>
        </authorList>
    </citation>
    <scope>NUCLEOTIDE SEQUENCE [LARGE SCALE GENOMIC DNA]</scope>
    <source>
        <strain evidence="11">DSM 41979</strain>
    </source>
</reference>
<feature type="binding site" evidence="7">
    <location>
        <position position="153"/>
    </location>
    <ligand>
        <name>[4Fe-4S] cluster</name>
        <dbReference type="ChEBI" id="CHEBI:49883"/>
        <label>2</label>
    </ligand>
</feature>
<dbReference type="NCBIfam" id="TIGR01971">
    <property type="entry name" value="NuoI"/>
    <property type="match status" value="1"/>
</dbReference>
<evidence type="ECO:0000256" key="3">
    <source>
        <dbReference type="ARBA" id="ARBA00022723"/>
    </source>
</evidence>
<evidence type="ECO:0000313" key="11">
    <source>
        <dbReference type="Proteomes" id="UP001183610"/>
    </source>
</evidence>
<dbReference type="PANTHER" id="PTHR10849:SF20">
    <property type="entry name" value="NADH DEHYDROGENASE [UBIQUINONE] IRON-SULFUR PROTEIN 8, MITOCHONDRIAL"/>
    <property type="match status" value="1"/>
</dbReference>
<dbReference type="InterPro" id="IPR017900">
    <property type="entry name" value="4Fe4S_Fe_S_CS"/>
</dbReference>
<evidence type="ECO:0000313" key="10">
    <source>
        <dbReference type="EMBL" id="MDT0407498.1"/>
    </source>
</evidence>
<keyword evidence="10" id="KW-0560">Oxidoreductase</keyword>
<comment type="function">
    <text evidence="7">NDH-1 shuttles electrons from NADH, via FMN and iron-sulfur (Fe-S) centers, to quinones in the respiratory chain. The immediate electron acceptor for the enzyme in this species is believed to be ubiquinone. Couples the redox reaction to proton translocation (for every two electrons transferred, four hydrogen ions are translocated across the cytoplasmic membrane), and thus conserves the redox energy in a proton gradient.</text>
</comment>
<dbReference type="PROSITE" id="PS51379">
    <property type="entry name" value="4FE4S_FER_2"/>
    <property type="match status" value="2"/>
</dbReference>
<comment type="catalytic activity">
    <reaction evidence="7">
        <text>a quinone + NADH + 5 H(+)(in) = a quinol + NAD(+) + 4 H(+)(out)</text>
        <dbReference type="Rhea" id="RHEA:57888"/>
        <dbReference type="ChEBI" id="CHEBI:15378"/>
        <dbReference type="ChEBI" id="CHEBI:24646"/>
        <dbReference type="ChEBI" id="CHEBI:57540"/>
        <dbReference type="ChEBI" id="CHEBI:57945"/>
        <dbReference type="ChEBI" id="CHEBI:132124"/>
    </reaction>
</comment>
<feature type="binding site" evidence="7">
    <location>
        <position position="105"/>
    </location>
    <ligand>
        <name>[4Fe-4S] cluster</name>
        <dbReference type="ChEBI" id="CHEBI:49883"/>
        <label>1</label>
    </ligand>
</feature>
<keyword evidence="5 7" id="KW-0408">Iron</keyword>
<keyword evidence="7" id="KW-0830">Ubiquinone</keyword>
<dbReference type="Proteomes" id="UP001183610">
    <property type="component" value="Unassembled WGS sequence"/>
</dbReference>
<keyword evidence="11" id="KW-1185">Reference proteome</keyword>
<dbReference type="Pfam" id="PF12838">
    <property type="entry name" value="Fer4_7"/>
    <property type="match status" value="1"/>
</dbReference>
<feature type="compositionally biased region" description="Basic and acidic residues" evidence="8">
    <location>
        <begin position="1"/>
        <end position="17"/>
    </location>
</feature>
<dbReference type="InterPro" id="IPR010226">
    <property type="entry name" value="NADH_quinone_OxRdtase_chainI"/>
</dbReference>
<feature type="region of interest" description="Disordered" evidence="8">
    <location>
        <begin position="1"/>
        <end position="56"/>
    </location>
</feature>
<dbReference type="GO" id="GO:0050136">
    <property type="term" value="F:NADH dehydrogenase (quinone) (non-electrogenic) activity"/>
    <property type="evidence" value="ECO:0007669"/>
    <property type="project" value="UniProtKB-EC"/>
</dbReference>
<comment type="subunit">
    <text evidence="7">NDH-1 is composed of 14 different subunits. Subunits NuoA, H, J, K, L, M, N constitute the membrane sector of the complex.</text>
</comment>
<evidence type="ECO:0000256" key="2">
    <source>
        <dbReference type="ARBA" id="ARBA00022485"/>
    </source>
</evidence>
<sequence>MADRRRTAKERRSPMAERKKRLSRGGDGEVAPRAGAEPARSEAPAGGEHPVAPGFQNPVAGFGVTFKAMFKKRLTEQYPEQPKVTAPRFHGRHQLNRHPDGLEKCVGCELCAWACPADAIYVEGADNTEQERYSPGERYGRVYQINYARCILCGLCIEACPTRALTMTSEFELADSTRENLIYTKDQLLAGLTEGMVDSPHAIFPGMDEGDYYRGLVTEAAPGTERQVATSKGEKTDEEPVTVEHTAAAVSSGAPHEATPLDRGAAE</sequence>
<comment type="similarity">
    <text evidence="1 7">Belongs to the complex I 23 kDa subunit family.</text>
</comment>
<feature type="binding site" evidence="7">
    <location>
        <position position="150"/>
    </location>
    <ligand>
        <name>[4Fe-4S] cluster</name>
        <dbReference type="ChEBI" id="CHEBI:49883"/>
        <label>2</label>
    </ligand>
</feature>
<comment type="caution">
    <text evidence="10">The sequence shown here is derived from an EMBL/GenBank/DDBJ whole genome shotgun (WGS) entry which is preliminary data.</text>
</comment>
<comment type="subcellular location">
    <subcellularLocation>
        <location evidence="7">Cell membrane</location>
        <topology evidence="7">Peripheral membrane protein</topology>
    </subcellularLocation>
</comment>
<dbReference type="HAMAP" id="MF_01351">
    <property type="entry name" value="NDH1_NuoI"/>
    <property type="match status" value="1"/>
</dbReference>
<evidence type="ECO:0000256" key="8">
    <source>
        <dbReference type="SAM" id="MobiDB-lite"/>
    </source>
</evidence>
<evidence type="ECO:0000256" key="6">
    <source>
        <dbReference type="ARBA" id="ARBA00023014"/>
    </source>
</evidence>
<proteinExistence type="inferred from homology"/>
<accession>A0ABU2QSU7</accession>
<evidence type="ECO:0000256" key="5">
    <source>
        <dbReference type="ARBA" id="ARBA00023004"/>
    </source>
</evidence>
<gene>
    <name evidence="7 10" type="primary">nuoI</name>
    <name evidence="10" type="ORF">RM698_00305</name>
</gene>
<evidence type="ECO:0000256" key="1">
    <source>
        <dbReference type="ARBA" id="ARBA00010277"/>
    </source>
</evidence>
<feature type="binding site" evidence="7">
    <location>
        <position position="115"/>
    </location>
    <ligand>
        <name>[4Fe-4S] cluster</name>
        <dbReference type="ChEBI" id="CHEBI:49883"/>
        <label>2</label>
    </ligand>
</feature>
<dbReference type="SUPFAM" id="SSF54862">
    <property type="entry name" value="4Fe-4S ferredoxins"/>
    <property type="match status" value="1"/>
</dbReference>
<feature type="domain" description="4Fe-4S ferredoxin-type" evidence="9">
    <location>
        <begin position="141"/>
        <end position="170"/>
    </location>
</feature>
<feature type="region of interest" description="Disordered" evidence="8">
    <location>
        <begin position="247"/>
        <end position="267"/>
    </location>
</feature>
<feature type="binding site" evidence="7">
    <location>
        <position position="108"/>
    </location>
    <ligand>
        <name>[4Fe-4S] cluster</name>
        <dbReference type="ChEBI" id="CHEBI:49883"/>
        <label>1</label>
    </ligand>
</feature>
<feature type="binding site" evidence="7">
    <location>
        <position position="111"/>
    </location>
    <ligand>
        <name>[4Fe-4S] cluster</name>
        <dbReference type="ChEBI" id="CHEBI:49883"/>
        <label>1</label>
    </ligand>
</feature>
<feature type="binding site" evidence="7">
    <location>
        <position position="156"/>
    </location>
    <ligand>
        <name>[4Fe-4S] cluster</name>
        <dbReference type="ChEBI" id="CHEBI:49883"/>
        <label>2</label>
    </ligand>
</feature>
<evidence type="ECO:0000256" key="4">
    <source>
        <dbReference type="ARBA" id="ARBA00022967"/>
    </source>
</evidence>
<keyword evidence="2 7" id="KW-0004">4Fe-4S</keyword>
<feature type="region of interest" description="Disordered" evidence="8">
    <location>
        <begin position="223"/>
        <end position="242"/>
    </location>
</feature>
<dbReference type="EMBL" id="JAVRET010000001">
    <property type="protein sequence ID" value="MDT0407498.1"/>
    <property type="molecule type" value="Genomic_DNA"/>
</dbReference>
<keyword evidence="7" id="KW-0472">Membrane</keyword>